<dbReference type="PANTHER" id="PTHR10210">
    <property type="entry name" value="RIBOSE-PHOSPHATE DIPHOSPHOKINASE FAMILY MEMBER"/>
    <property type="match status" value="1"/>
</dbReference>
<dbReference type="GO" id="GO:0002189">
    <property type="term" value="C:ribose phosphate diphosphokinase complex"/>
    <property type="evidence" value="ECO:0007669"/>
    <property type="project" value="TreeGrafter"/>
</dbReference>
<organism evidence="5 6">
    <name type="scientific">Ruegeria intermedia</name>
    <dbReference type="NCBI Taxonomy" id="996115"/>
    <lineage>
        <taxon>Bacteria</taxon>
        <taxon>Pseudomonadati</taxon>
        <taxon>Pseudomonadota</taxon>
        <taxon>Alphaproteobacteria</taxon>
        <taxon>Rhodobacterales</taxon>
        <taxon>Roseobacteraceae</taxon>
        <taxon>Ruegeria</taxon>
    </lineage>
</organism>
<dbReference type="SUPFAM" id="SSF53271">
    <property type="entry name" value="PRTase-like"/>
    <property type="match status" value="2"/>
</dbReference>
<dbReference type="RefSeq" id="WP_149776683.1">
    <property type="nucleotide sequence ID" value="NZ_FQVK01000021.1"/>
</dbReference>
<feature type="domain" description="Phosphoribosyltransferase" evidence="3">
    <location>
        <begin position="152"/>
        <end position="255"/>
    </location>
</feature>
<dbReference type="Proteomes" id="UP000325134">
    <property type="component" value="Unassembled WGS sequence"/>
</dbReference>
<dbReference type="InterPro" id="IPR029099">
    <property type="entry name" value="Pribosyltran_N"/>
</dbReference>
<evidence type="ECO:0000256" key="2">
    <source>
        <dbReference type="RuleBase" id="RU004324"/>
    </source>
</evidence>
<evidence type="ECO:0000259" key="3">
    <source>
        <dbReference type="Pfam" id="PF00156"/>
    </source>
</evidence>
<proteinExistence type="inferred from homology"/>
<dbReference type="InterPro" id="IPR029057">
    <property type="entry name" value="PRTase-like"/>
</dbReference>
<dbReference type="GO" id="GO:0005737">
    <property type="term" value="C:cytoplasm"/>
    <property type="evidence" value="ECO:0007669"/>
    <property type="project" value="TreeGrafter"/>
</dbReference>
<evidence type="ECO:0000259" key="4">
    <source>
        <dbReference type="Pfam" id="PF13793"/>
    </source>
</evidence>
<dbReference type="Pfam" id="PF00156">
    <property type="entry name" value="Pribosyltran"/>
    <property type="match status" value="1"/>
</dbReference>
<dbReference type="PANTHER" id="PTHR10210:SF41">
    <property type="entry name" value="RIBOSE-PHOSPHATE PYROPHOSPHOKINASE 1, CHLOROPLASTIC"/>
    <property type="match status" value="1"/>
</dbReference>
<sequence>MTPVLAPFPEMLPLAETLAPLIGADLAPVDWHQFPDGESLVTLDADLAGRDVALLCTLRDPDRHALPLRFAAETARDLGAVSVGLIAPYLGYMRQDRRFAPGQAVSAPLFAAFLQESFDWLVTADPHLHRIPSLDRLFTIPARRVVTAPLLAEWIAAHVDDPVLLGPDSESQQWVAGVAARVGCPYEVLRKHRSGDRSVEISVPDNPALRTGTPVILDDIASSGRTLVRAIERLREAGTRAPVCVVIHAVFAGKAHADILAAGARQIVTTNSIPHASNAIDLSPLIAGAIAETAAGLTFQQLESPYSDQAKWSKGSKK</sequence>
<dbReference type="SMART" id="SM01400">
    <property type="entry name" value="Pribosyltran_N"/>
    <property type="match status" value="1"/>
</dbReference>
<dbReference type="EMBL" id="FQVK01000021">
    <property type="protein sequence ID" value="SHF19952.1"/>
    <property type="molecule type" value="Genomic_DNA"/>
</dbReference>
<dbReference type="NCBIfam" id="NF005537">
    <property type="entry name" value="PRK07199.1"/>
    <property type="match status" value="1"/>
</dbReference>
<dbReference type="GO" id="GO:0000287">
    <property type="term" value="F:magnesium ion binding"/>
    <property type="evidence" value="ECO:0007669"/>
    <property type="project" value="InterPro"/>
</dbReference>
<accession>A0A1M4ZQ81</accession>
<protein>
    <submittedName>
        <fullName evidence="5">Ribose-phosphate pyrophosphokinase</fullName>
    </submittedName>
</protein>
<dbReference type="Gene3D" id="3.40.50.2020">
    <property type="match status" value="2"/>
</dbReference>
<dbReference type="GO" id="GO:0004749">
    <property type="term" value="F:ribose phosphate diphosphokinase activity"/>
    <property type="evidence" value="ECO:0007669"/>
    <property type="project" value="TreeGrafter"/>
</dbReference>
<evidence type="ECO:0000313" key="6">
    <source>
        <dbReference type="Proteomes" id="UP000325134"/>
    </source>
</evidence>
<dbReference type="GO" id="GO:0006164">
    <property type="term" value="P:purine nucleotide biosynthetic process"/>
    <property type="evidence" value="ECO:0007669"/>
    <property type="project" value="TreeGrafter"/>
</dbReference>
<feature type="domain" description="Ribose-phosphate pyrophosphokinase N-terminal" evidence="4">
    <location>
        <begin position="13"/>
        <end position="116"/>
    </location>
</feature>
<dbReference type="AlphaFoldDB" id="A0A1M4ZQ81"/>
<dbReference type="CDD" id="cd06223">
    <property type="entry name" value="PRTases_typeI"/>
    <property type="match status" value="1"/>
</dbReference>
<reference evidence="5 6" key="1">
    <citation type="submission" date="2016-11" db="EMBL/GenBank/DDBJ databases">
        <authorList>
            <person name="Varghese N."/>
            <person name="Submissions S."/>
        </authorList>
    </citation>
    <scope>NUCLEOTIDE SEQUENCE [LARGE SCALE GENOMIC DNA]</scope>
    <source>
        <strain evidence="5 6">DSM 29341</strain>
    </source>
</reference>
<keyword evidence="1 2" id="KW-0545">Nucleotide biosynthesis</keyword>
<name>A0A1M4ZQ81_9RHOB</name>
<dbReference type="InterPro" id="IPR000836">
    <property type="entry name" value="PRTase_dom"/>
</dbReference>
<evidence type="ECO:0000313" key="5">
    <source>
        <dbReference type="EMBL" id="SHF19952.1"/>
    </source>
</evidence>
<dbReference type="GO" id="GO:0016301">
    <property type="term" value="F:kinase activity"/>
    <property type="evidence" value="ECO:0007669"/>
    <property type="project" value="UniProtKB-KW"/>
</dbReference>
<dbReference type="NCBIfam" id="TIGR01251">
    <property type="entry name" value="ribP_PPkin"/>
    <property type="match status" value="1"/>
</dbReference>
<keyword evidence="5" id="KW-0808">Transferase</keyword>
<keyword evidence="6" id="KW-1185">Reference proteome</keyword>
<comment type="similarity">
    <text evidence="2">Belongs to the ribose-phosphate pyrophosphokinase family.</text>
</comment>
<dbReference type="InterPro" id="IPR005946">
    <property type="entry name" value="Rib-P_diPkinase"/>
</dbReference>
<evidence type="ECO:0000256" key="1">
    <source>
        <dbReference type="ARBA" id="ARBA00022727"/>
    </source>
</evidence>
<dbReference type="OrthoDB" id="324294at2"/>
<dbReference type="Pfam" id="PF13793">
    <property type="entry name" value="Pribosyltran_N"/>
    <property type="match status" value="1"/>
</dbReference>
<gene>
    <name evidence="5" type="ORF">SAMN05444279_1212</name>
</gene>
<dbReference type="GO" id="GO:0006015">
    <property type="term" value="P:5-phosphoribose 1-diphosphate biosynthetic process"/>
    <property type="evidence" value="ECO:0007669"/>
    <property type="project" value="TreeGrafter"/>
</dbReference>
<keyword evidence="5" id="KW-0418">Kinase</keyword>